<evidence type="ECO:0000256" key="3">
    <source>
        <dbReference type="ARBA" id="ARBA00022729"/>
    </source>
</evidence>
<evidence type="ECO:0000313" key="5">
    <source>
        <dbReference type="Proteomes" id="UP001589891"/>
    </source>
</evidence>
<keyword evidence="5" id="KW-1185">Reference proteome</keyword>
<keyword evidence="3" id="KW-0732">Signal</keyword>
<dbReference type="Proteomes" id="UP001589891">
    <property type="component" value="Unassembled WGS sequence"/>
</dbReference>
<name>A0ABV6SR27_AZOPA</name>
<accession>A0ABV6SR27</accession>
<dbReference type="RefSeq" id="WP_376949211.1">
    <property type="nucleotide sequence ID" value="NZ_CP171449.1"/>
</dbReference>
<dbReference type="InterPro" id="IPR023614">
    <property type="entry name" value="Porin_dom_sf"/>
</dbReference>
<comment type="similarity">
    <text evidence="1">Belongs to the outer membrane porin (Opr) (TC 1.B.25) family.</text>
</comment>
<dbReference type="EMBL" id="JBHLSS010000145">
    <property type="protein sequence ID" value="MFC0711991.1"/>
    <property type="molecule type" value="Genomic_DNA"/>
</dbReference>
<dbReference type="Pfam" id="PF03573">
    <property type="entry name" value="OprD"/>
    <property type="match status" value="1"/>
</dbReference>
<reference evidence="4 5" key="1">
    <citation type="submission" date="2024-09" db="EMBL/GenBank/DDBJ databases">
        <authorList>
            <person name="Sun Q."/>
            <person name="Mori K."/>
        </authorList>
    </citation>
    <scope>NUCLEOTIDE SEQUENCE [LARGE SCALE GENOMIC DNA]</scope>
    <source>
        <strain evidence="4 5">NCAIM B.01794</strain>
    </source>
</reference>
<evidence type="ECO:0000256" key="1">
    <source>
        <dbReference type="ARBA" id="ARBA00009075"/>
    </source>
</evidence>
<protein>
    <submittedName>
        <fullName evidence="4">OprD family outer membrane porin</fullName>
    </submittedName>
</protein>
<organism evidence="4 5">
    <name type="scientific">Azorhizophilus paspali</name>
    <name type="common">Azotobacter paspali</name>
    <dbReference type="NCBI Taxonomy" id="69963"/>
    <lineage>
        <taxon>Bacteria</taxon>
        <taxon>Pseudomonadati</taxon>
        <taxon>Pseudomonadota</taxon>
        <taxon>Gammaproteobacteria</taxon>
        <taxon>Pseudomonadales</taxon>
        <taxon>Pseudomonadaceae</taxon>
        <taxon>Azorhizophilus</taxon>
    </lineage>
</organism>
<sequence length="43" mass="4784">MIQSGPLAGLGFAWANASLRSHVVSQRDIDENRLIMLYSVPLR</sequence>
<evidence type="ECO:0000313" key="4">
    <source>
        <dbReference type="EMBL" id="MFC0711991.1"/>
    </source>
</evidence>
<dbReference type="Gene3D" id="2.40.160.10">
    <property type="entry name" value="Porin"/>
    <property type="match status" value="1"/>
</dbReference>
<gene>
    <name evidence="4" type="ORF">ACFFGX_21415</name>
</gene>
<comment type="caution">
    <text evidence="4">The sequence shown here is derived from an EMBL/GenBank/DDBJ whole genome shotgun (WGS) entry which is preliminary data.</text>
</comment>
<keyword evidence="2" id="KW-0813">Transport</keyword>
<evidence type="ECO:0000256" key="2">
    <source>
        <dbReference type="ARBA" id="ARBA00022448"/>
    </source>
</evidence>
<dbReference type="InterPro" id="IPR005318">
    <property type="entry name" value="OM_porin_bac"/>
</dbReference>
<proteinExistence type="inferred from homology"/>